<dbReference type="GO" id="GO:0009536">
    <property type="term" value="C:plastid"/>
    <property type="evidence" value="ECO:0007669"/>
    <property type="project" value="UniProtKB-SubCell"/>
</dbReference>
<dbReference type="EMBL" id="SZYD01000001">
    <property type="protein sequence ID" value="KAD7477908.1"/>
    <property type="molecule type" value="Genomic_DNA"/>
</dbReference>
<keyword evidence="3" id="KW-0809">Transit peptide</keyword>
<dbReference type="InterPro" id="IPR006843">
    <property type="entry name" value="PAP/fibrillin_dom"/>
</dbReference>
<dbReference type="AlphaFoldDB" id="A0A5N6Q269"/>
<proteinExistence type="predicted"/>
<gene>
    <name evidence="5" type="ORF">E3N88_01044</name>
</gene>
<evidence type="ECO:0000256" key="3">
    <source>
        <dbReference type="ARBA" id="ARBA00022946"/>
    </source>
</evidence>
<comment type="caution">
    <text evidence="5">The sequence shown here is derived from an EMBL/GenBank/DDBJ whole genome shotgun (WGS) entry which is preliminary data.</text>
</comment>
<name>A0A5N6Q269_9ASTR</name>
<feature type="domain" description="Plastid lipid-associated protein/fibrillin conserved" evidence="4">
    <location>
        <begin position="79"/>
        <end position="270"/>
    </location>
</feature>
<dbReference type="PANTHER" id="PTHR31906">
    <property type="entry name" value="PLASTID-LIPID-ASSOCIATED PROTEIN 4, CHLOROPLASTIC-RELATED"/>
    <property type="match status" value="1"/>
</dbReference>
<organism evidence="5 6">
    <name type="scientific">Mikania micrantha</name>
    <name type="common">bitter vine</name>
    <dbReference type="NCBI Taxonomy" id="192012"/>
    <lineage>
        <taxon>Eukaryota</taxon>
        <taxon>Viridiplantae</taxon>
        <taxon>Streptophyta</taxon>
        <taxon>Embryophyta</taxon>
        <taxon>Tracheophyta</taxon>
        <taxon>Spermatophyta</taxon>
        <taxon>Magnoliopsida</taxon>
        <taxon>eudicotyledons</taxon>
        <taxon>Gunneridae</taxon>
        <taxon>Pentapetalae</taxon>
        <taxon>asterids</taxon>
        <taxon>campanulids</taxon>
        <taxon>Asterales</taxon>
        <taxon>Asteraceae</taxon>
        <taxon>Asteroideae</taxon>
        <taxon>Heliantheae alliance</taxon>
        <taxon>Eupatorieae</taxon>
        <taxon>Mikania</taxon>
    </lineage>
</organism>
<keyword evidence="6" id="KW-1185">Reference proteome</keyword>
<evidence type="ECO:0000256" key="1">
    <source>
        <dbReference type="ARBA" id="ARBA00004474"/>
    </source>
</evidence>
<evidence type="ECO:0000313" key="5">
    <source>
        <dbReference type="EMBL" id="KAD7477908.1"/>
    </source>
</evidence>
<dbReference type="InterPro" id="IPR039633">
    <property type="entry name" value="PAP"/>
</dbReference>
<dbReference type="OrthoDB" id="203682at2759"/>
<evidence type="ECO:0000259" key="4">
    <source>
        <dbReference type="Pfam" id="PF04755"/>
    </source>
</evidence>
<accession>A0A5N6Q269</accession>
<dbReference type="Pfam" id="PF04755">
    <property type="entry name" value="PAP_fibrillin"/>
    <property type="match status" value="1"/>
</dbReference>
<comment type="subcellular location">
    <subcellularLocation>
        <location evidence="1">Plastid</location>
    </subcellularLocation>
</comment>
<evidence type="ECO:0000313" key="6">
    <source>
        <dbReference type="Proteomes" id="UP000326396"/>
    </source>
</evidence>
<dbReference type="Proteomes" id="UP000326396">
    <property type="component" value="Linkage Group LG1"/>
</dbReference>
<sequence length="273" mass="29993">MASLLIHSSISPSIACTQSLFSRQNNLFDFKYRHNLPKRRSPLISISATGEQVSDSDPSPSSFSGFQFPDPSKADTIKSLKFKLLSAVSGLNRGLAASEEDLQKADSAAKEIEAFGGPVDLSCDLEKLQGRWKLIYSSALSSRTLGGLPTGRLLPITLGQVLQRIDILSKDFDNIVELELGAPWPLQPIEVTATLAHKFEIIGTSTIRIIFEKTTVKTTGNLSQLPPLEIPQLPEQFRPSTNRGSFDFDVTYLNSDLRVTRGDRGELRVFVVS</sequence>
<reference evidence="5 6" key="1">
    <citation type="submission" date="2019-05" db="EMBL/GenBank/DDBJ databases">
        <title>Mikania micrantha, genome provides insights into the molecular mechanism of rapid growth.</title>
        <authorList>
            <person name="Liu B."/>
        </authorList>
    </citation>
    <scope>NUCLEOTIDE SEQUENCE [LARGE SCALE GENOMIC DNA]</scope>
    <source>
        <strain evidence="5">NLD-2019</strain>
        <tissue evidence="5">Leaf</tissue>
    </source>
</reference>
<protein>
    <recommendedName>
        <fullName evidence="4">Plastid lipid-associated protein/fibrillin conserved domain-containing protein</fullName>
    </recommendedName>
</protein>
<evidence type="ECO:0000256" key="2">
    <source>
        <dbReference type="ARBA" id="ARBA00022640"/>
    </source>
</evidence>
<keyword evidence="2" id="KW-0934">Plastid</keyword>